<dbReference type="SUPFAM" id="SSF90229">
    <property type="entry name" value="CCCH zinc finger"/>
    <property type="match status" value="2"/>
</dbReference>
<evidence type="ECO:0000313" key="9">
    <source>
        <dbReference type="Proteomes" id="UP000305067"/>
    </source>
</evidence>
<dbReference type="OrthoDB" id="410307at2759"/>
<feature type="compositionally biased region" description="Low complexity" evidence="6">
    <location>
        <begin position="411"/>
        <end position="423"/>
    </location>
</feature>
<proteinExistence type="predicted"/>
<dbReference type="AlphaFoldDB" id="A0A5C3QX39"/>
<name>A0A5C3QX39_9AGAR</name>
<reference evidence="8 9" key="1">
    <citation type="journal article" date="2019" name="Nat. Ecol. Evol.">
        <title>Megaphylogeny resolves global patterns of mushroom evolution.</title>
        <authorList>
            <person name="Varga T."/>
            <person name="Krizsan K."/>
            <person name="Foldi C."/>
            <person name="Dima B."/>
            <person name="Sanchez-Garcia M."/>
            <person name="Sanchez-Ramirez S."/>
            <person name="Szollosi G.J."/>
            <person name="Szarkandi J.G."/>
            <person name="Papp V."/>
            <person name="Albert L."/>
            <person name="Andreopoulos W."/>
            <person name="Angelini C."/>
            <person name="Antonin V."/>
            <person name="Barry K.W."/>
            <person name="Bougher N.L."/>
            <person name="Buchanan P."/>
            <person name="Buyck B."/>
            <person name="Bense V."/>
            <person name="Catcheside P."/>
            <person name="Chovatia M."/>
            <person name="Cooper J."/>
            <person name="Damon W."/>
            <person name="Desjardin D."/>
            <person name="Finy P."/>
            <person name="Geml J."/>
            <person name="Haridas S."/>
            <person name="Hughes K."/>
            <person name="Justo A."/>
            <person name="Karasinski D."/>
            <person name="Kautmanova I."/>
            <person name="Kiss B."/>
            <person name="Kocsube S."/>
            <person name="Kotiranta H."/>
            <person name="LaButti K.M."/>
            <person name="Lechner B.E."/>
            <person name="Liimatainen K."/>
            <person name="Lipzen A."/>
            <person name="Lukacs Z."/>
            <person name="Mihaltcheva S."/>
            <person name="Morgado L.N."/>
            <person name="Niskanen T."/>
            <person name="Noordeloos M.E."/>
            <person name="Ohm R.A."/>
            <person name="Ortiz-Santana B."/>
            <person name="Ovrebo C."/>
            <person name="Racz N."/>
            <person name="Riley R."/>
            <person name="Savchenko A."/>
            <person name="Shiryaev A."/>
            <person name="Soop K."/>
            <person name="Spirin V."/>
            <person name="Szebenyi C."/>
            <person name="Tomsovsky M."/>
            <person name="Tulloss R.E."/>
            <person name="Uehling J."/>
            <person name="Grigoriev I.V."/>
            <person name="Vagvolgyi C."/>
            <person name="Papp T."/>
            <person name="Martin F.M."/>
            <person name="Miettinen O."/>
            <person name="Hibbett D.S."/>
            <person name="Nagy L.G."/>
        </authorList>
    </citation>
    <scope>NUCLEOTIDE SEQUENCE [LARGE SCALE GENOMIC DNA]</scope>
    <source>
        <strain evidence="8 9">CBS 309.79</strain>
    </source>
</reference>
<feature type="compositionally biased region" description="Polar residues" evidence="6">
    <location>
        <begin position="502"/>
        <end position="512"/>
    </location>
</feature>
<dbReference type="EMBL" id="ML178815">
    <property type="protein sequence ID" value="TFL06482.1"/>
    <property type="molecule type" value="Genomic_DNA"/>
</dbReference>
<feature type="compositionally biased region" description="Low complexity" evidence="6">
    <location>
        <begin position="112"/>
        <end position="134"/>
    </location>
</feature>
<dbReference type="FunFam" id="4.10.1000.10:FF:000001">
    <property type="entry name" value="zinc finger CCCH domain-containing protein 15-like"/>
    <property type="match status" value="1"/>
</dbReference>
<evidence type="ECO:0000256" key="5">
    <source>
        <dbReference type="PROSITE-ProRule" id="PRU00723"/>
    </source>
</evidence>
<organism evidence="8 9">
    <name type="scientific">Pterulicium gracile</name>
    <dbReference type="NCBI Taxonomy" id="1884261"/>
    <lineage>
        <taxon>Eukaryota</taxon>
        <taxon>Fungi</taxon>
        <taxon>Dikarya</taxon>
        <taxon>Basidiomycota</taxon>
        <taxon>Agaricomycotina</taxon>
        <taxon>Agaricomycetes</taxon>
        <taxon>Agaricomycetidae</taxon>
        <taxon>Agaricales</taxon>
        <taxon>Pleurotineae</taxon>
        <taxon>Pterulaceae</taxon>
        <taxon>Pterulicium</taxon>
    </lineage>
</organism>
<feature type="compositionally biased region" description="Basic and acidic residues" evidence="6">
    <location>
        <begin position="147"/>
        <end position="156"/>
    </location>
</feature>
<evidence type="ECO:0000313" key="8">
    <source>
        <dbReference type="EMBL" id="TFL06482.1"/>
    </source>
</evidence>
<gene>
    <name evidence="8" type="ORF">BDV98DRAFT_647559</name>
</gene>
<feature type="compositionally biased region" description="Polar residues" evidence="6">
    <location>
        <begin position="179"/>
        <end position="188"/>
    </location>
</feature>
<sequence>MTSRADTNADMAYLAANRQSVRSNHISNPRWRMNGPESAVDSNPRWDLSDEINKLKIGSGAVEEELRASIRTPPKPRAVTALTHFSDGSPPDTSSLTSTSPSPHIHDRPVHSRGSSTDSSPDSSRSHDSNVSTTGHAMANGGLKPARANESKERPHSFSGGLSTSDLRRLQIAGDAPPETNNASSPVQLRQPRVPSQFGEQPSYPSLSSHGRSQVQTSAGRGAPNPAQSDDLQVDYSVQQRNFNPVSSHAAGGPTQNGGAYQGRMNNNQFRSARGGGFSQQNVGPSPTALNYHGNAQLQGSGAQQLYDLMHPHEVRAQQQHNVYGGGLPNASDPAMMREAAAMALLGNSVQGFNPGMFQGHGMPMYSNQFYGGQDVYNRPNVITAQALAAAQQYAGPYGVMSNRNADIETSSSPSSAGQGPSANNRKLGLYKTELCRNFEEKGTCRYGTKCQFAHGEDELRNVSRHPKYKTEICRTFWVSGSCPYGKRCCFIHTELPPSGPNQPADSSSSSHGEGHNRTPSTTSDPNDTSISLLTRIKTQASNPMTATTPTSDNITPMSAFPSTRPAALRVVTALDNAAASKQQNKSAYPSFAGNGVLLPASENQGLKSPAPVTAGPDLGGRNNFAYGAPSRHKTNSSSSSVRNSYSGDDLELIRSAHQAGVTGFALTPSDTSVQTPRANGHARTGSAGNWGNIAQNSNFTAASAYPRVGAGVMPWSTDIAVGSNRVNEQAWP</sequence>
<feature type="zinc finger region" description="C3H1-type" evidence="5">
    <location>
        <begin position="430"/>
        <end position="458"/>
    </location>
</feature>
<feature type="compositionally biased region" description="Polar residues" evidence="6">
    <location>
        <begin position="669"/>
        <end position="678"/>
    </location>
</feature>
<protein>
    <recommendedName>
        <fullName evidence="7">C3H1-type domain-containing protein</fullName>
    </recommendedName>
</protein>
<dbReference type="InterPro" id="IPR045877">
    <property type="entry name" value="ZFP36-like"/>
</dbReference>
<evidence type="ECO:0000259" key="7">
    <source>
        <dbReference type="PROSITE" id="PS50103"/>
    </source>
</evidence>
<feature type="region of interest" description="Disordered" evidence="6">
    <location>
        <begin position="66"/>
        <end position="230"/>
    </location>
</feature>
<feature type="compositionally biased region" description="Polar residues" evidence="6">
    <location>
        <begin position="198"/>
        <end position="219"/>
    </location>
</feature>
<feature type="compositionally biased region" description="Polar residues" evidence="6">
    <location>
        <begin position="279"/>
        <end position="294"/>
    </location>
</feature>
<feature type="compositionally biased region" description="Low complexity" evidence="6">
    <location>
        <begin position="519"/>
        <end position="532"/>
    </location>
</feature>
<keyword evidence="9" id="KW-1185">Reference proteome</keyword>
<keyword evidence="3 5" id="KW-0863">Zinc-finger</keyword>
<feature type="domain" description="C3H1-type" evidence="7">
    <location>
        <begin position="468"/>
        <end position="496"/>
    </location>
</feature>
<keyword evidence="4 5" id="KW-0862">Zinc</keyword>
<feature type="zinc finger region" description="C3H1-type" evidence="5">
    <location>
        <begin position="468"/>
        <end position="496"/>
    </location>
</feature>
<dbReference type="InterPro" id="IPR036855">
    <property type="entry name" value="Znf_CCCH_sf"/>
</dbReference>
<evidence type="ECO:0000256" key="1">
    <source>
        <dbReference type="ARBA" id="ARBA00022723"/>
    </source>
</evidence>
<evidence type="ECO:0000256" key="2">
    <source>
        <dbReference type="ARBA" id="ARBA00022737"/>
    </source>
</evidence>
<feature type="region of interest" description="Disordered" evidence="6">
    <location>
        <begin position="244"/>
        <end position="294"/>
    </location>
</feature>
<feature type="region of interest" description="Disordered" evidence="6">
    <location>
        <begin position="667"/>
        <end position="690"/>
    </location>
</feature>
<dbReference type="STRING" id="1884261.A0A5C3QX39"/>
<keyword evidence="1 5" id="KW-0479">Metal-binding</keyword>
<feature type="region of interest" description="Disordered" evidence="6">
    <location>
        <begin position="16"/>
        <end position="45"/>
    </location>
</feature>
<dbReference type="PANTHER" id="PTHR12547">
    <property type="entry name" value="CCCH ZINC FINGER/TIS11-RELATED"/>
    <property type="match status" value="1"/>
</dbReference>
<dbReference type="Proteomes" id="UP000305067">
    <property type="component" value="Unassembled WGS sequence"/>
</dbReference>
<dbReference type="Pfam" id="PF00642">
    <property type="entry name" value="zf-CCCH"/>
    <property type="match status" value="2"/>
</dbReference>
<feature type="compositionally biased region" description="Low complexity" evidence="6">
    <location>
        <begin position="86"/>
        <end position="103"/>
    </location>
</feature>
<keyword evidence="2" id="KW-0677">Repeat</keyword>
<evidence type="ECO:0000256" key="3">
    <source>
        <dbReference type="ARBA" id="ARBA00022771"/>
    </source>
</evidence>
<dbReference type="Gene3D" id="4.10.1000.10">
    <property type="entry name" value="Zinc finger, CCCH-type"/>
    <property type="match status" value="2"/>
</dbReference>
<dbReference type="InterPro" id="IPR000571">
    <property type="entry name" value="Znf_CCCH"/>
</dbReference>
<evidence type="ECO:0000256" key="4">
    <source>
        <dbReference type="ARBA" id="ARBA00022833"/>
    </source>
</evidence>
<dbReference type="PROSITE" id="PS50103">
    <property type="entry name" value="ZF_C3H1"/>
    <property type="match status" value="2"/>
</dbReference>
<evidence type="ECO:0000256" key="6">
    <source>
        <dbReference type="SAM" id="MobiDB-lite"/>
    </source>
</evidence>
<feature type="compositionally biased region" description="Polar residues" evidence="6">
    <location>
        <begin position="537"/>
        <end position="557"/>
    </location>
</feature>
<dbReference type="GO" id="GO:0003729">
    <property type="term" value="F:mRNA binding"/>
    <property type="evidence" value="ECO:0007669"/>
    <property type="project" value="InterPro"/>
</dbReference>
<dbReference type="GO" id="GO:0008270">
    <property type="term" value="F:zinc ion binding"/>
    <property type="evidence" value="ECO:0007669"/>
    <property type="project" value="UniProtKB-KW"/>
</dbReference>
<feature type="region of interest" description="Disordered" evidence="6">
    <location>
        <begin position="499"/>
        <end position="561"/>
    </location>
</feature>
<feature type="region of interest" description="Disordered" evidence="6">
    <location>
        <begin position="405"/>
        <end position="425"/>
    </location>
</feature>
<feature type="domain" description="C3H1-type" evidence="7">
    <location>
        <begin position="430"/>
        <end position="458"/>
    </location>
</feature>
<accession>A0A5C3QX39</accession>
<dbReference type="SMART" id="SM00356">
    <property type="entry name" value="ZnF_C3H1"/>
    <property type="match status" value="2"/>
</dbReference>
<dbReference type="FunFam" id="4.10.1000.10:FF:000002">
    <property type="entry name" value="Zinc finger protein 36, C3H1 type-like 1"/>
    <property type="match status" value="1"/>
</dbReference>
<dbReference type="PANTHER" id="PTHR12547:SF18">
    <property type="entry name" value="PROTEIN TIS11"/>
    <property type="match status" value="1"/>
</dbReference>
<feature type="compositionally biased region" description="Polar residues" evidence="6">
    <location>
        <begin position="17"/>
        <end position="27"/>
    </location>
</feature>